<dbReference type="Gramene" id="ESQ38340">
    <property type="protein sequence ID" value="ESQ38340"/>
    <property type="gene ID" value="EUTSA_v10029451mg"/>
</dbReference>
<sequence length="29" mass="3600">CSFCKDQRSFSWTSFSKHWQNDEINELEF</sequence>
<protein>
    <submittedName>
        <fullName evidence="1">Uncharacterized protein</fullName>
    </submittedName>
</protein>
<dbReference type="Proteomes" id="UP000030689">
    <property type="component" value="Unassembled WGS sequence"/>
</dbReference>
<keyword evidence="2" id="KW-1185">Reference proteome</keyword>
<dbReference type="OrthoDB" id="1929062at2759"/>
<proteinExistence type="predicted"/>
<dbReference type="EMBL" id="KI517537">
    <property type="protein sequence ID" value="ESQ38340.1"/>
    <property type="molecule type" value="Genomic_DNA"/>
</dbReference>
<reference evidence="1 2" key="1">
    <citation type="journal article" date="2013" name="Front. Plant Sci.">
        <title>The Reference Genome of the Halophytic Plant Eutrema salsugineum.</title>
        <authorList>
            <person name="Yang R."/>
            <person name="Jarvis D.E."/>
            <person name="Chen H."/>
            <person name="Beilstein M.A."/>
            <person name="Grimwood J."/>
            <person name="Jenkins J."/>
            <person name="Shu S."/>
            <person name="Prochnik S."/>
            <person name="Xin M."/>
            <person name="Ma C."/>
            <person name="Schmutz J."/>
            <person name="Wing R.A."/>
            <person name="Mitchell-Olds T."/>
            <person name="Schumaker K.S."/>
            <person name="Wang X."/>
        </authorList>
    </citation>
    <scope>NUCLEOTIDE SEQUENCE [LARGE SCALE GENOMIC DNA]</scope>
</reference>
<evidence type="ECO:0000313" key="1">
    <source>
        <dbReference type="EMBL" id="ESQ38340.1"/>
    </source>
</evidence>
<organism evidence="1 2">
    <name type="scientific">Eutrema salsugineum</name>
    <name type="common">Saltwater cress</name>
    <name type="synonym">Sisymbrium salsugineum</name>
    <dbReference type="NCBI Taxonomy" id="72664"/>
    <lineage>
        <taxon>Eukaryota</taxon>
        <taxon>Viridiplantae</taxon>
        <taxon>Streptophyta</taxon>
        <taxon>Embryophyta</taxon>
        <taxon>Tracheophyta</taxon>
        <taxon>Spermatophyta</taxon>
        <taxon>Magnoliopsida</taxon>
        <taxon>eudicotyledons</taxon>
        <taxon>Gunneridae</taxon>
        <taxon>Pentapetalae</taxon>
        <taxon>rosids</taxon>
        <taxon>malvids</taxon>
        <taxon>Brassicales</taxon>
        <taxon>Brassicaceae</taxon>
        <taxon>Eutremeae</taxon>
        <taxon>Eutrema</taxon>
    </lineage>
</organism>
<gene>
    <name evidence="1" type="ORF">EUTSA_v10029451mg</name>
</gene>
<dbReference type="KEGG" id="eus:EUTSA_v10029451mg"/>
<accession>V4KKE2</accession>
<name>V4KKE2_EUTSA</name>
<dbReference type="AlphaFoldDB" id="V4KKE2"/>
<evidence type="ECO:0000313" key="2">
    <source>
        <dbReference type="Proteomes" id="UP000030689"/>
    </source>
</evidence>
<feature type="non-terminal residue" evidence="1">
    <location>
        <position position="1"/>
    </location>
</feature>